<name>A0A1A8T9Z6_9GAMM</name>
<proteinExistence type="predicted"/>
<gene>
    <name evidence="2" type="ORF">MAQ5080_01453</name>
</gene>
<keyword evidence="3" id="KW-1185">Reference proteome</keyword>
<dbReference type="STRING" id="295068.MAQ5080_01453"/>
<keyword evidence="1" id="KW-0732">Signal</keyword>
<reference evidence="2 3" key="1">
    <citation type="submission" date="2016-06" db="EMBL/GenBank/DDBJ databases">
        <authorList>
            <person name="Kjaerup R.B."/>
            <person name="Dalgaard T.S."/>
            <person name="Juul-Madsen H.R."/>
        </authorList>
    </citation>
    <scope>NUCLEOTIDE SEQUENCE [LARGE SCALE GENOMIC DNA]</scope>
    <source>
        <strain evidence="2 3">CECT 5080</strain>
    </source>
</reference>
<evidence type="ECO:0000313" key="2">
    <source>
        <dbReference type="EMBL" id="SBS29629.1"/>
    </source>
</evidence>
<organism evidence="2 3">
    <name type="scientific">Marinomonas aquimarina</name>
    <dbReference type="NCBI Taxonomy" id="295068"/>
    <lineage>
        <taxon>Bacteria</taxon>
        <taxon>Pseudomonadati</taxon>
        <taxon>Pseudomonadota</taxon>
        <taxon>Gammaproteobacteria</taxon>
        <taxon>Oceanospirillales</taxon>
        <taxon>Oceanospirillaceae</taxon>
        <taxon>Marinomonas</taxon>
    </lineage>
</organism>
<protein>
    <submittedName>
        <fullName evidence="2">Uncharacterized protein</fullName>
    </submittedName>
</protein>
<evidence type="ECO:0000256" key="1">
    <source>
        <dbReference type="SAM" id="SignalP"/>
    </source>
</evidence>
<feature type="chain" id="PRO_5008378907" evidence="1">
    <location>
        <begin position="23"/>
        <end position="174"/>
    </location>
</feature>
<dbReference type="OrthoDB" id="6105117at2"/>
<dbReference type="Proteomes" id="UP000092627">
    <property type="component" value="Unassembled WGS sequence"/>
</dbReference>
<evidence type="ECO:0000313" key="3">
    <source>
        <dbReference type="Proteomes" id="UP000092627"/>
    </source>
</evidence>
<sequence>MPCFISVLIATVCALFATHSPASPLAAIPADAQGIVLIRFVKSGHLPFLHGLKGEGVYLTRNAQGRLCQVAPVPLIAGGFNGQTIGFGASQPIELVIYQAELSQRLQAGRKVISTDYDVSDRHMTQHGDIQIRSGLTLAEGFILHPRKAWSSWFGFAPAQLECEPVPEEHNGAF</sequence>
<accession>A0A1A8T9Z6</accession>
<dbReference type="RefSeq" id="WP_067208108.1">
    <property type="nucleotide sequence ID" value="NZ_FLOC01000007.1"/>
</dbReference>
<dbReference type="AlphaFoldDB" id="A0A1A8T9Z6"/>
<dbReference type="EMBL" id="FLOC01000007">
    <property type="protein sequence ID" value="SBS29629.1"/>
    <property type="molecule type" value="Genomic_DNA"/>
</dbReference>
<feature type="signal peptide" evidence="1">
    <location>
        <begin position="1"/>
        <end position="22"/>
    </location>
</feature>